<evidence type="ECO:0000256" key="5">
    <source>
        <dbReference type="ARBA" id="ARBA00022989"/>
    </source>
</evidence>
<keyword evidence="4" id="KW-0256">Endoplasmic reticulum</keyword>
<dbReference type="InterPro" id="IPR033118">
    <property type="entry name" value="EXPERA"/>
</dbReference>
<dbReference type="PANTHER" id="PTHR31204">
    <property type="entry name" value="SIGMA INTRACELLULAR RECEPTOR 2"/>
    <property type="match status" value="1"/>
</dbReference>
<organism evidence="9 10">
    <name type="scientific">Canna indica</name>
    <name type="common">Indian-shot</name>
    <dbReference type="NCBI Taxonomy" id="4628"/>
    <lineage>
        <taxon>Eukaryota</taxon>
        <taxon>Viridiplantae</taxon>
        <taxon>Streptophyta</taxon>
        <taxon>Embryophyta</taxon>
        <taxon>Tracheophyta</taxon>
        <taxon>Spermatophyta</taxon>
        <taxon>Magnoliopsida</taxon>
        <taxon>Liliopsida</taxon>
        <taxon>Zingiberales</taxon>
        <taxon>Cannaceae</taxon>
        <taxon>Canna</taxon>
    </lineage>
</organism>
<evidence type="ECO:0000259" key="8">
    <source>
        <dbReference type="PROSITE" id="PS51751"/>
    </source>
</evidence>
<dbReference type="Pfam" id="PF05241">
    <property type="entry name" value="EBP"/>
    <property type="match status" value="1"/>
</dbReference>
<dbReference type="PIRSF" id="PIRSF031032">
    <property type="entry name" value="TMP_97_prd"/>
    <property type="match status" value="1"/>
</dbReference>
<dbReference type="PROSITE" id="PS51751">
    <property type="entry name" value="EXPERA"/>
    <property type="match status" value="1"/>
</dbReference>
<feature type="transmembrane region" description="Helical" evidence="7">
    <location>
        <begin position="7"/>
        <end position="26"/>
    </location>
</feature>
<keyword evidence="6 7" id="KW-0472">Membrane</keyword>
<protein>
    <submittedName>
        <fullName evidence="9">Transmembrane protein 97-like</fullName>
    </submittedName>
</protein>
<accession>A0AAQ3K5Z3</accession>
<evidence type="ECO:0000256" key="7">
    <source>
        <dbReference type="PIRNR" id="PIRNR031032"/>
    </source>
</evidence>
<feature type="domain" description="EXPERA" evidence="8">
    <location>
        <begin position="8"/>
        <end position="140"/>
    </location>
</feature>
<evidence type="ECO:0000256" key="3">
    <source>
        <dbReference type="ARBA" id="ARBA00022692"/>
    </source>
</evidence>
<dbReference type="PANTHER" id="PTHR31204:SF1">
    <property type="entry name" value="SIGMA INTRACELLULAR RECEPTOR 2"/>
    <property type="match status" value="1"/>
</dbReference>
<feature type="transmembrane region" description="Helical" evidence="7">
    <location>
        <begin position="128"/>
        <end position="145"/>
    </location>
</feature>
<evidence type="ECO:0000256" key="1">
    <source>
        <dbReference type="ARBA" id="ARBA00004477"/>
    </source>
</evidence>
<dbReference type="EMBL" id="CP136891">
    <property type="protein sequence ID" value="WOK99755.1"/>
    <property type="molecule type" value="Genomic_DNA"/>
</dbReference>
<dbReference type="AlphaFoldDB" id="A0AAQ3K5Z3"/>
<comment type="subcellular location">
    <subcellularLocation>
        <location evidence="1">Endoplasmic reticulum membrane</location>
        <topology evidence="1">Multi-pass membrane protein</topology>
    </subcellularLocation>
</comment>
<feature type="transmembrane region" description="Helical" evidence="7">
    <location>
        <begin position="98"/>
        <end position="116"/>
    </location>
</feature>
<name>A0AAQ3K5Z3_9LILI</name>
<reference evidence="9 10" key="1">
    <citation type="submission" date="2023-10" db="EMBL/GenBank/DDBJ databases">
        <title>Chromosome-scale genome assembly provides insights into flower coloration mechanisms of Canna indica.</title>
        <authorList>
            <person name="Li C."/>
        </authorList>
    </citation>
    <scope>NUCLEOTIDE SEQUENCE [LARGE SCALE GENOMIC DNA]</scope>
    <source>
        <tissue evidence="9">Flower</tissue>
    </source>
</reference>
<keyword evidence="5 7" id="KW-1133">Transmembrane helix</keyword>
<sequence length="167" mass="18309">MGLIRGLVDMVVVLFSGVLAVAVPLLDSQVCLPGWLYPAPLVDLKRWYGDEYGDYLMSEKPHFFTGLVWLELAFLWPLSLANVYGILARRPWASTTSLMAGVSVATSMAAILSELLGSGRASDQLVQMYVPFVVFAFVAILRGLLPRPKSQHTTTASHATLARKKRA</sequence>
<evidence type="ECO:0000256" key="6">
    <source>
        <dbReference type="ARBA" id="ARBA00023136"/>
    </source>
</evidence>
<gene>
    <name evidence="9" type="ORF">Cni_G08467</name>
</gene>
<keyword evidence="3 7" id="KW-0812">Transmembrane</keyword>
<evidence type="ECO:0000313" key="10">
    <source>
        <dbReference type="Proteomes" id="UP001327560"/>
    </source>
</evidence>
<dbReference type="Proteomes" id="UP001327560">
    <property type="component" value="Chromosome 2"/>
</dbReference>
<dbReference type="GO" id="GO:0005789">
    <property type="term" value="C:endoplasmic reticulum membrane"/>
    <property type="evidence" value="ECO:0007669"/>
    <property type="project" value="UniProtKB-SubCell"/>
</dbReference>
<evidence type="ECO:0000256" key="2">
    <source>
        <dbReference type="ARBA" id="ARBA00009096"/>
    </source>
</evidence>
<feature type="transmembrane region" description="Helical" evidence="7">
    <location>
        <begin position="63"/>
        <end position="86"/>
    </location>
</feature>
<evidence type="ECO:0000313" key="9">
    <source>
        <dbReference type="EMBL" id="WOK99755.1"/>
    </source>
</evidence>
<proteinExistence type="inferred from homology"/>
<dbReference type="InterPro" id="IPR051987">
    <property type="entry name" value="Sigma-2_receptor-like"/>
</dbReference>
<dbReference type="InterPro" id="IPR016964">
    <property type="entry name" value="Sigma2_recept"/>
</dbReference>
<comment type="similarity">
    <text evidence="2">Belongs to the TMEM97/sigma-2 receptor family.</text>
</comment>
<evidence type="ECO:0000256" key="4">
    <source>
        <dbReference type="ARBA" id="ARBA00022824"/>
    </source>
</evidence>
<keyword evidence="10" id="KW-1185">Reference proteome</keyword>